<evidence type="ECO:0000256" key="1">
    <source>
        <dbReference type="SAM" id="Phobius"/>
    </source>
</evidence>
<comment type="caution">
    <text evidence="2">The sequence shown here is derived from an EMBL/GenBank/DDBJ whole genome shotgun (WGS) entry which is preliminary data.</text>
</comment>
<feature type="non-terminal residue" evidence="2">
    <location>
        <position position="1"/>
    </location>
</feature>
<reference evidence="2" key="1">
    <citation type="journal article" date="2020" name="mSystems">
        <title>Genome- and Community-Level Interaction Insights into Carbon Utilization and Element Cycling Functions of Hydrothermarchaeota in Hydrothermal Sediment.</title>
        <authorList>
            <person name="Zhou Z."/>
            <person name="Liu Y."/>
            <person name="Xu W."/>
            <person name="Pan J."/>
            <person name="Luo Z.H."/>
            <person name="Li M."/>
        </authorList>
    </citation>
    <scope>NUCLEOTIDE SEQUENCE [LARGE SCALE GENOMIC DNA]</scope>
    <source>
        <strain evidence="2">HyVt-513</strain>
    </source>
</reference>
<keyword evidence="1" id="KW-0812">Transmembrane</keyword>
<dbReference type="Proteomes" id="UP000885722">
    <property type="component" value="Unassembled WGS sequence"/>
</dbReference>
<proteinExistence type="predicted"/>
<sequence>RPAANWWIALLNGILSLALGLIFFMAIGDPLKTLWTVGLLVGISLFFDGVMLLGLSSAATKEK</sequence>
<evidence type="ECO:0000313" key="2">
    <source>
        <dbReference type="EMBL" id="HFC03310.1"/>
    </source>
</evidence>
<name>A0A7V2SIU6_9BACT</name>
<feature type="transmembrane region" description="Helical" evidence="1">
    <location>
        <begin position="7"/>
        <end position="27"/>
    </location>
</feature>
<dbReference type="AlphaFoldDB" id="A0A7V2SIU6"/>
<keyword evidence="1" id="KW-0472">Membrane</keyword>
<organism evidence="2">
    <name type="scientific">Nitratifractor salsuginis</name>
    <dbReference type="NCBI Taxonomy" id="269261"/>
    <lineage>
        <taxon>Bacteria</taxon>
        <taxon>Pseudomonadati</taxon>
        <taxon>Campylobacterota</taxon>
        <taxon>Epsilonproteobacteria</taxon>
        <taxon>Campylobacterales</taxon>
        <taxon>Sulfurovaceae</taxon>
        <taxon>Nitratifractor</taxon>
    </lineage>
</organism>
<dbReference type="EMBL" id="DRNO01000029">
    <property type="protein sequence ID" value="HFC03310.1"/>
    <property type="molecule type" value="Genomic_DNA"/>
</dbReference>
<feature type="transmembrane region" description="Helical" evidence="1">
    <location>
        <begin position="33"/>
        <end position="55"/>
    </location>
</feature>
<gene>
    <name evidence="2" type="ORF">ENJ74_00425</name>
</gene>
<accession>A0A7V2SIU6</accession>
<keyword evidence="1" id="KW-1133">Transmembrane helix</keyword>
<protein>
    <submittedName>
        <fullName evidence="2">Uncharacterized protein</fullName>
    </submittedName>
</protein>